<dbReference type="PANTHER" id="PTHR10996">
    <property type="entry name" value="2-HYDROXYACID DEHYDROGENASE-RELATED"/>
    <property type="match status" value="1"/>
</dbReference>
<dbReference type="SUPFAM" id="SSF51735">
    <property type="entry name" value="NAD(P)-binding Rossmann-fold domains"/>
    <property type="match status" value="1"/>
</dbReference>
<dbReference type="RefSeq" id="WP_285983222.1">
    <property type="nucleotide sequence ID" value="NZ_JASVDS010000004.1"/>
</dbReference>
<dbReference type="Proteomes" id="UP001238603">
    <property type="component" value="Unassembled WGS sequence"/>
</dbReference>
<keyword evidence="1 3" id="KW-0560">Oxidoreductase</keyword>
<accession>A0ABT7LL07</accession>
<protein>
    <submittedName>
        <fullName evidence="6">NAD(P)-dependent oxidoreductase</fullName>
    </submittedName>
</protein>
<keyword evidence="2" id="KW-0520">NAD</keyword>
<dbReference type="InterPro" id="IPR006139">
    <property type="entry name" value="D-isomer_2_OHA_DH_cat_dom"/>
</dbReference>
<dbReference type="Pfam" id="PF02826">
    <property type="entry name" value="2-Hacid_dh_C"/>
    <property type="match status" value="1"/>
</dbReference>
<reference evidence="6 7" key="1">
    <citation type="submission" date="2023-06" db="EMBL/GenBank/DDBJ databases">
        <title>Pelomonas sp. APW6 16S ribosomal RNA gene genome sequencing and assembly.</title>
        <authorList>
            <person name="Woo H."/>
        </authorList>
    </citation>
    <scope>NUCLEOTIDE SEQUENCE [LARGE SCALE GENOMIC DNA]</scope>
    <source>
        <strain evidence="6 7">APW6</strain>
    </source>
</reference>
<proteinExistence type="inferred from homology"/>
<comment type="caution">
    <text evidence="6">The sequence shown here is derived from an EMBL/GenBank/DDBJ whole genome shotgun (WGS) entry which is preliminary data.</text>
</comment>
<dbReference type="SUPFAM" id="SSF52283">
    <property type="entry name" value="Formate/glycerate dehydrogenase catalytic domain-like"/>
    <property type="match status" value="1"/>
</dbReference>
<evidence type="ECO:0000313" key="7">
    <source>
        <dbReference type="Proteomes" id="UP001238603"/>
    </source>
</evidence>
<dbReference type="EMBL" id="JASVDS010000004">
    <property type="protein sequence ID" value="MDL5033129.1"/>
    <property type="molecule type" value="Genomic_DNA"/>
</dbReference>
<evidence type="ECO:0000313" key="6">
    <source>
        <dbReference type="EMBL" id="MDL5033129.1"/>
    </source>
</evidence>
<dbReference type="InterPro" id="IPR050223">
    <property type="entry name" value="D-isomer_2-hydroxyacid_DH"/>
</dbReference>
<evidence type="ECO:0000259" key="5">
    <source>
        <dbReference type="Pfam" id="PF02826"/>
    </source>
</evidence>
<evidence type="ECO:0000256" key="3">
    <source>
        <dbReference type="RuleBase" id="RU003719"/>
    </source>
</evidence>
<sequence length="313" mass="33997">MNLLVLEPLDSEVIEWLGRRHAVRVAPELARDPAALRESLPQMHGLILPPTVAVDHSLLKAAPRLRVIGRVSAGIETVDIEACRMHEVELVRSGTATAQAEAEYMLGGALNMLRRVPVYGADGLLVGRELGQSTVGLLGLTPASKVLAQILPAFGAKVVGYDPSLHESEDLWQQWNIPPVPLRSLMEQSDVLCVQLPYYPRYKGLLGHRVLGHAKANQVVVALTHCAMFDDVALAGAMRSGRILAAWMDSVEPGWLEPDRPLHGMPNLQITPRVASTTRESRVRAAWAVARRMDELLTKAEAPAVAAAERSGA</sequence>
<name>A0ABT7LL07_9BURK</name>
<keyword evidence="7" id="KW-1185">Reference proteome</keyword>
<dbReference type="Pfam" id="PF00389">
    <property type="entry name" value="2-Hacid_dh"/>
    <property type="match status" value="1"/>
</dbReference>
<gene>
    <name evidence="6" type="ORF">QRD43_14540</name>
</gene>
<dbReference type="InterPro" id="IPR006140">
    <property type="entry name" value="D-isomer_DH_NAD-bd"/>
</dbReference>
<dbReference type="InterPro" id="IPR036291">
    <property type="entry name" value="NAD(P)-bd_dom_sf"/>
</dbReference>
<evidence type="ECO:0000256" key="1">
    <source>
        <dbReference type="ARBA" id="ARBA00023002"/>
    </source>
</evidence>
<feature type="domain" description="D-isomer specific 2-hydroxyacid dehydrogenase catalytic" evidence="4">
    <location>
        <begin position="4"/>
        <end position="300"/>
    </location>
</feature>
<dbReference type="PANTHER" id="PTHR10996:SF178">
    <property type="entry name" value="2-HYDROXYACID DEHYDROGENASE YGL185C-RELATED"/>
    <property type="match status" value="1"/>
</dbReference>
<organism evidence="6 7">
    <name type="scientific">Roseateles subflavus</name>
    <dbReference type="NCBI Taxonomy" id="3053353"/>
    <lineage>
        <taxon>Bacteria</taxon>
        <taxon>Pseudomonadati</taxon>
        <taxon>Pseudomonadota</taxon>
        <taxon>Betaproteobacteria</taxon>
        <taxon>Burkholderiales</taxon>
        <taxon>Sphaerotilaceae</taxon>
        <taxon>Roseateles</taxon>
    </lineage>
</organism>
<dbReference type="Gene3D" id="3.40.50.720">
    <property type="entry name" value="NAD(P)-binding Rossmann-like Domain"/>
    <property type="match status" value="2"/>
</dbReference>
<evidence type="ECO:0000259" key="4">
    <source>
        <dbReference type="Pfam" id="PF00389"/>
    </source>
</evidence>
<evidence type="ECO:0000256" key="2">
    <source>
        <dbReference type="ARBA" id="ARBA00023027"/>
    </source>
</evidence>
<comment type="similarity">
    <text evidence="3">Belongs to the D-isomer specific 2-hydroxyacid dehydrogenase family.</text>
</comment>
<feature type="domain" description="D-isomer specific 2-hydroxyacid dehydrogenase NAD-binding" evidence="5">
    <location>
        <begin position="125"/>
        <end position="275"/>
    </location>
</feature>